<dbReference type="AlphaFoldDB" id="A0A940IG66"/>
<dbReference type="InterPro" id="IPR052701">
    <property type="entry name" value="GAG_Ulvan_Degrading_Sulfatases"/>
</dbReference>
<feature type="domain" description="Sulfatase N-terminal" evidence="5">
    <location>
        <begin position="25"/>
        <end position="378"/>
    </location>
</feature>
<proteinExistence type="inferred from homology"/>
<dbReference type="PANTHER" id="PTHR43751:SF3">
    <property type="entry name" value="SULFATASE N-TERMINAL DOMAIN-CONTAINING PROTEIN"/>
    <property type="match status" value="1"/>
</dbReference>
<comment type="PTM">
    <text evidence="3">The conversion to 3-oxoalanine (also known as C-formylglycine, FGly), of a serine or cysteine residue in prokaryotes and of a cysteine residue in eukaryotes, is critical for catalytic activity.</text>
</comment>
<dbReference type="InterPro" id="IPR024607">
    <property type="entry name" value="Sulfatase_CS"/>
</dbReference>
<evidence type="ECO:0000259" key="5">
    <source>
        <dbReference type="Pfam" id="PF00884"/>
    </source>
</evidence>
<dbReference type="InterPro" id="IPR017850">
    <property type="entry name" value="Alkaline_phosphatase_core_sf"/>
</dbReference>
<reference evidence="6" key="1">
    <citation type="submission" date="2020-10" db="EMBL/GenBank/DDBJ databases">
        <authorList>
            <person name="Gilroy R."/>
        </authorList>
    </citation>
    <scope>NUCLEOTIDE SEQUENCE</scope>
    <source>
        <strain evidence="6">F1-3629</strain>
    </source>
</reference>
<dbReference type="GO" id="GO:0016787">
    <property type="term" value="F:hydrolase activity"/>
    <property type="evidence" value="ECO:0007669"/>
    <property type="project" value="UniProtKB-KW"/>
</dbReference>
<protein>
    <submittedName>
        <fullName evidence="6">Arylsulfatase</fullName>
    </submittedName>
</protein>
<reference evidence="6" key="2">
    <citation type="journal article" date="2021" name="PeerJ">
        <title>Extensive microbial diversity within the chicken gut microbiome revealed by metagenomics and culture.</title>
        <authorList>
            <person name="Gilroy R."/>
            <person name="Ravi A."/>
            <person name="Getino M."/>
            <person name="Pursley I."/>
            <person name="Horton D.L."/>
            <person name="Alikhan N.F."/>
            <person name="Baker D."/>
            <person name="Gharbi K."/>
            <person name="Hall N."/>
            <person name="Watson M."/>
            <person name="Adriaenssens E.M."/>
            <person name="Foster-Nyarko E."/>
            <person name="Jarju S."/>
            <person name="Secka A."/>
            <person name="Antonio M."/>
            <person name="Oren A."/>
            <person name="Chaudhuri R.R."/>
            <person name="La Ragione R."/>
            <person name="Hildebrand F."/>
            <person name="Pallen M.J."/>
        </authorList>
    </citation>
    <scope>NUCLEOTIDE SEQUENCE</scope>
    <source>
        <strain evidence="6">F1-3629</strain>
    </source>
</reference>
<evidence type="ECO:0000256" key="2">
    <source>
        <dbReference type="ARBA" id="ARBA00022801"/>
    </source>
</evidence>
<dbReference type="InterPro" id="IPR000917">
    <property type="entry name" value="Sulfatase_N"/>
</dbReference>
<name>A0A940IG66_9BACT</name>
<sequence length="497" mass="54753">MNRFLALGMAALPLLSCSKAQDTTPNIIFILADDLGYGDLGCYGQERFSTPEIDSLAAQGIMFTRHYAGAPVSAPSRSSLITGLHTGHTPVRGNKECPVEGQHPIPGDTWNVFRMAKGYGYVTGVFGKWGLGAPGTEGAPENQGVDEFYGYNCQRLAHCYYPDHLWHNGEKVMLDQGTAPDRANAAGSGTESSDEGRQYAPYLIHEQALEFIRENSGRPFLMMYTTTIPHAELRLPEEELKEYKGKFQPDPEYRGCNDLQERRLGSYGSQEYPHAAFAAMVSLLDRQVGEIADAVEKAGIAGNTIIIFTSDNGPHIEGGADPDFFNSSGGLRGIKRDLYEGGIRVPMIVRWPGKVEPGSKTDHVSAFWDFMPTVADILEKYGTAGPGMTGTASAAGPDSAEVTDGISYLPTLTGTGEQEKHEWLYWEFHEENGRQAILKDYWKGIVYDRSAGGKIQLYNLKEDPQEKNDIAAEHPDIAEEMLRLMEESRTPSEIFNF</sequence>
<feature type="modified residue" description="3-oxoalanine (Ser)" evidence="3">
    <location>
        <position position="73"/>
    </location>
</feature>
<dbReference type="Proteomes" id="UP000771749">
    <property type="component" value="Unassembled WGS sequence"/>
</dbReference>
<dbReference type="Gene3D" id="3.30.1120.10">
    <property type="match status" value="1"/>
</dbReference>
<evidence type="ECO:0000256" key="1">
    <source>
        <dbReference type="ARBA" id="ARBA00008779"/>
    </source>
</evidence>
<feature type="chain" id="PRO_5036749886" evidence="4">
    <location>
        <begin position="21"/>
        <end position="497"/>
    </location>
</feature>
<feature type="signal peptide" evidence="4">
    <location>
        <begin position="1"/>
        <end position="20"/>
    </location>
</feature>
<keyword evidence="4" id="KW-0732">Signal</keyword>
<dbReference type="CDD" id="cd16145">
    <property type="entry name" value="ARS_like"/>
    <property type="match status" value="1"/>
</dbReference>
<comment type="caution">
    <text evidence="6">The sequence shown here is derived from an EMBL/GenBank/DDBJ whole genome shotgun (WGS) entry which is preliminary data.</text>
</comment>
<comment type="similarity">
    <text evidence="1">Belongs to the sulfatase family.</text>
</comment>
<dbReference type="Pfam" id="PF00884">
    <property type="entry name" value="Sulfatase"/>
    <property type="match status" value="1"/>
</dbReference>
<evidence type="ECO:0000256" key="3">
    <source>
        <dbReference type="PIRSR" id="PIRSR600917-52"/>
    </source>
</evidence>
<keyword evidence="2" id="KW-0378">Hydrolase</keyword>
<gene>
    <name evidence="6" type="ORF">IAC07_03030</name>
</gene>
<accession>A0A940IG66</accession>
<dbReference type="Gene3D" id="3.40.720.10">
    <property type="entry name" value="Alkaline Phosphatase, subunit A"/>
    <property type="match status" value="1"/>
</dbReference>
<dbReference type="SUPFAM" id="SSF53649">
    <property type="entry name" value="Alkaline phosphatase-like"/>
    <property type="match status" value="1"/>
</dbReference>
<evidence type="ECO:0000313" key="7">
    <source>
        <dbReference type="Proteomes" id="UP000771749"/>
    </source>
</evidence>
<evidence type="ECO:0000256" key="4">
    <source>
        <dbReference type="SAM" id="SignalP"/>
    </source>
</evidence>
<dbReference type="PANTHER" id="PTHR43751">
    <property type="entry name" value="SULFATASE"/>
    <property type="match status" value="1"/>
</dbReference>
<dbReference type="EMBL" id="JADIMJ010000047">
    <property type="protein sequence ID" value="MBO8453683.1"/>
    <property type="molecule type" value="Genomic_DNA"/>
</dbReference>
<evidence type="ECO:0000313" key="6">
    <source>
        <dbReference type="EMBL" id="MBO8453683.1"/>
    </source>
</evidence>
<organism evidence="6 7">
    <name type="scientific">Candidatus Cryptobacteroides gallistercoris</name>
    <dbReference type="NCBI Taxonomy" id="2840765"/>
    <lineage>
        <taxon>Bacteria</taxon>
        <taxon>Pseudomonadati</taxon>
        <taxon>Bacteroidota</taxon>
        <taxon>Bacteroidia</taxon>
        <taxon>Bacteroidales</taxon>
        <taxon>Candidatus Cryptobacteroides</taxon>
    </lineage>
</organism>
<dbReference type="PROSITE" id="PS00523">
    <property type="entry name" value="SULFATASE_1"/>
    <property type="match status" value="1"/>
</dbReference>